<keyword evidence="5" id="KW-0862">Zinc</keyword>
<dbReference type="PROSITE" id="PS00028">
    <property type="entry name" value="ZINC_FINGER_C2H2_1"/>
    <property type="match status" value="6"/>
</dbReference>
<evidence type="ECO:0000256" key="6">
    <source>
        <dbReference type="ARBA" id="ARBA00023242"/>
    </source>
</evidence>
<dbReference type="AlphaFoldDB" id="A0A8H6G4V4"/>
<gene>
    <name evidence="10" type="ORF">HO173_001108</name>
</gene>
<feature type="region of interest" description="Disordered" evidence="8">
    <location>
        <begin position="27"/>
        <end position="54"/>
    </location>
</feature>
<dbReference type="RefSeq" id="XP_037169699.1">
    <property type="nucleotide sequence ID" value="XM_037303052.1"/>
</dbReference>
<dbReference type="OrthoDB" id="4748970at2759"/>
<feature type="domain" description="C2H2-type" evidence="9">
    <location>
        <begin position="182"/>
        <end position="212"/>
    </location>
</feature>
<dbReference type="InterPro" id="IPR050329">
    <property type="entry name" value="GLI_C2H2-zinc-finger"/>
</dbReference>
<dbReference type="SUPFAM" id="SSF57667">
    <property type="entry name" value="beta-beta-alpha zinc fingers"/>
    <property type="match status" value="2"/>
</dbReference>
<dbReference type="PANTHER" id="PTHR19818:SF139">
    <property type="entry name" value="PAIR-RULE PROTEIN ODD-PAIRED"/>
    <property type="match status" value="1"/>
</dbReference>
<feature type="compositionally biased region" description="Polar residues" evidence="8">
    <location>
        <begin position="36"/>
        <end position="54"/>
    </location>
</feature>
<evidence type="ECO:0000313" key="10">
    <source>
        <dbReference type="EMBL" id="KAF6240440.1"/>
    </source>
</evidence>
<proteinExistence type="predicted"/>
<dbReference type="GO" id="GO:0045944">
    <property type="term" value="P:positive regulation of transcription by RNA polymerase II"/>
    <property type="evidence" value="ECO:0007669"/>
    <property type="project" value="UniProtKB-ARBA"/>
</dbReference>
<comment type="caution">
    <text evidence="10">The sequence shown here is derived from an EMBL/GenBank/DDBJ whole genome shotgun (WGS) entry which is preliminary data.</text>
</comment>
<dbReference type="InterPro" id="IPR013087">
    <property type="entry name" value="Znf_C2H2_type"/>
</dbReference>
<dbReference type="GO" id="GO:0005634">
    <property type="term" value="C:nucleus"/>
    <property type="evidence" value="ECO:0007669"/>
    <property type="project" value="UniProtKB-SubCell"/>
</dbReference>
<evidence type="ECO:0000256" key="3">
    <source>
        <dbReference type="ARBA" id="ARBA00022737"/>
    </source>
</evidence>
<keyword evidence="4 7" id="KW-0863">Zinc-finger</keyword>
<dbReference type="GeneID" id="59282784"/>
<feature type="region of interest" description="Disordered" evidence="8">
    <location>
        <begin position="394"/>
        <end position="417"/>
    </location>
</feature>
<name>A0A8H6G4V4_9LECA</name>
<keyword evidence="2" id="KW-0479">Metal-binding</keyword>
<comment type="subcellular location">
    <subcellularLocation>
        <location evidence="1">Nucleus</location>
    </subcellularLocation>
</comment>
<evidence type="ECO:0000256" key="5">
    <source>
        <dbReference type="ARBA" id="ARBA00022833"/>
    </source>
</evidence>
<feature type="domain" description="C2H2-type" evidence="9">
    <location>
        <begin position="152"/>
        <end position="181"/>
    </location>
</feature>
<feature type="domain" description="C2H2-type" evidence="9">
    <location>
        <begin position="323"/>
        <end position="353"/>
    </location>
</feature>
<evidence type="ECO:0000256" key="1">
    <source>
        <dbReference type="ARBA" id="ARBA00004123"/>
    </source>
</evidence>
<evidence type="ECO:0000313" key="11">
    <source>
        <dbReference type="Proteomes" id="UP000578531"/>
    </source>
</evidence>
<dbReference type="GO" id="GO:0008270">
    <property type="term" value="F:zinc ion binding"/>
    <property type="evidence" value="ECO:0007669"/>
    <property type="project" value="UniProtKB-KW"/>
</dbReference>
<dbReference type="GO" id="GO:0000978">
    <property type="term" value="F:RNA polymerase II cis-regulatory region sequence-specific DNA binding"/>
    <property type="evidence" value="ECO:0007669"/>
    <property type="project" value="TreeGrafter"/>
</dbReference>
<evidence type="ECO:0000256" key="8">
    <source>
        <dbReference type="SAM" id="MobiDB-lite"/>
    </source>
</evidence>
<dbReference type="Gene3D" id="3.30.160.60">
    <property type="entry name" value="Classic Zinc Finger"/>
    <property type="match status" value="6"/>
</dbReference>
<evidence type="ECO:0000256" key="4">
    <source>
        <dbReference type="ARBA" id="ARBA00022771"/>
    </source>
</evidence>
<keyword evidence="11" id="KW-1185">Reference proteome</keyword>
<accession>A0A8H6G4V4</accession>
<dbReference type="PROSITE" id="PS50157">
    <property type="entry name" value="ZINC_FINGER_C2H2_2"/>
    <property type="match status" value="5"/>
</dbReference>
<dbReference type="InterPro" id="IPR036236">
    <property type="entry name" value="Znf_C2H2_sf"/>
</dbReference>
<evidence type="ECO:0000256" key="7">
    <source>
        <dbReference type="PROSITE-ProRule" id="PRU00042"/>
    </source>
</evidence>
<sequence length="584" mass="64746">MDASPIFDAGGIELPLRGIKRKAMSTISESAKRARGNNTPTDYGSDASDYNSDSSCDVDEDNFLISSVATPLTPISPKASPRHPSDLLKIHRCTYEGCDKSFNRPAKLAQHVRSHTNTRPFVCPHALCTKDFLRESHLKHHVKSAHSNVREYICEWEGCGKSFVTATRLKRHDAAHEGREKFRCTVGGCGQTFRKHGTLQKHILTVHEGKKPFICEVLDFDGIECGVGFDTEGQMKSHTGRVHESNSFLCTICSPECRSTTGDPIPDKREASFSTHAALREHVESEHPPACAECGQVCKSLRDLKSHLEVLHGGFDVNDLMTHFCPEQGCGRGFTKKGNLSMHIQISHNQNRFVCGGSDPSTLSQVANRDGSNSCGKPLKTKASLEEHIRTAHQGLAPSRKTKRQTKHGVSDEPAPKHQVSVLTRLTGAGYKEESGRYIPCLVLGCSHRFLREYDLEIHLQSRHGLADLGVRKLLMDQEGLCSRQTLQGTSTYATKQDVDAERVLDMQFDDDVGVVDHEETPRVGASKGGDFWLGGRAHHDVGESGEWLRDELEMRCLIDEGLTMERYETVDGQEVDVIDPTLR</sequence>
<reference evidence="10 11" key="1">
    <citation type="journal article" date="2020" name="Genomics">
        <title>Complete, high-quality genomes from long-read metagenomic sequencing of two wolf lichen thalli reveals enigmatic genome architecture.</title>
        <authorList>
            <person name="McKenzie S.K."/>
            <person name="Walston R.F."/>
            <person name="Allen J.L."/>
        </authorList>
    </citation>
    <scope>NUCLEOTIDE SEQUENCE [LARGE SCALE GENOMIC DNA]</scope>
    <source>
        <strain evidence="10">WasteWater2</strain>
    </source>
</reference>
<dbReference type="PANTHER" id="PTHR19818">
    <property type="entry name" value="ZINC FINGER PROTEIN ZIC AND GLI"/>
    <property type="match status" value="1"/>
</dbReference>
<dbReference type="FunFam" id="3.30.160.60:FF:001102">
    <property type="entry name" value="Transcription factor IIIA"/>
    <property type="match status" value="1"/>
</dbReference>
<keyword evidence="3" id="KW-0677">Repeat</keyword>
<dbReference type="EMBL" id="JACCJC010000003">
    <property type="protein sequence ID" value="KAF6240440.1"/>
    <property type="molecule type" value="Genomic_DNA"/>
</dbReference>
<feature type="domain" description="C2H2-type" evidence="9">
    <location>
        <begin position="91"/>
        <end position="120"/>
    </location>
</feature>
<organism evidence="10 11">
    <name type="scientific">Letharia columbiana</name>
    <dbReference type="NCBI Taxonomy" id="112416"/>
    <lineage>
        <taxon>Eukaryota</taxon>
        <taxon>Fungi</taxon>
        <taxon>Dikarya</taxon>
        <taxon>Ascomycota</taxon>
        <taxon>Pezizomycotina</taxon>
        <taxon>Lecanoromycetes</taxon>
        <taxon>OSLEUM clade</taxon>
        <taxon>Lecanoromycetidae</taxon>
        <taxon>Lecanorales</taxon>
        <taxon>Lecanorineae</taxon>
        <taxon>Parmeliaceae</taxon>
        <taxon>Letharia</taxon>
    </lineage>
</organism>
<keyword evidence="6" id="KW-0539">Nucleus</keyword>
<dbReference type="Proteomes" id="UP000578531">
    <property type="component" value="Unassembled WGS sequence"/>
</dbReference>
<evidence type="ECO:0000256" key="2">
    <source>
        <dbReference type="ARBA" id="ARBA00022723"/>
    </source>
</evidence>
<dbReference type="Pfam" id="PF00096">
    <property type="entry name" value="zf-C2H2"/>
    <property type="match status" value="3"/>
</dbReference>
<feature type="domain" description="C2H2-type" evidence="9">
    <location>
        <begin position="121"/>
        <end position="151"/>
    </location>
</feature>
<protein>
    <recommendedName>
        <fullName evidence="9">C2H2-type domain-containing protein</fullName>
    </recommendedName>
</protein>
<dbReference type="SMART" id="SM00355">
    <property type="entry name" value="ZnF_C2H2"/>
    <property type="match status" value="10"/>
</dbReference>
<dbReference type="GO" id="GO:0000981">
    <property type="term" value="F:DNA-binding transcription factor activity, RNA polymerase II-specific"/>
    <property type="evidence" value="ECO:0007669"/>
    <property type="project" value="TreeGrafter"/>
</dbReference>
<evidence type="ECO:0000259" key="9">
    <source>
        <dbReference type="PROSITE" id="PS50157"/>
    </source>
</evidence>